<name>A0A0L6URT7_9BASI</name>
<comment type="caution">
    <text evidence="1">The sequence shown here is derived from an EMBL/GenBank/DDBJ whole genome shotgun (WGS) entry which is preliminary data.</text>
</comment>
<organism evidence="1 2">
    <name type="scientific">Puccinia sorghi</name>
    <dbReference type="NCBI Taxonomy" id="27349"/>
    <lineage>
        <taxon>Eukaryota</taxon>
        <taxon>Fungi</taxon>
        <taxon>Dikarya</taxon>
        <taxon>Basidiomycota</taxon>
        <taxon>Pucciniomycotina</taxon>
        <taxon>Pucciniomycetes</taxon>
        <taxon>Pucciniales</taxon>
        <taxon>Pucciniaceae</taxon>
        <taxon>Puccinia</taxon>
    </lineage>
</organism>
<sequence length="221" mass="25410">MRNSIGHVQHSRLIFANNINFQQSISDPCLFIHMDKYTHIFFHVDDLLVFPNSLAHDPDTLLGMDLINKGLDMLGMTDCKPVKTPLFVRVQLKNATPEEKEEFSRLKVNYQTYTGILNYLSCRTRPDLAPAEILHCWKYLQGSKHLELTLQPNIHKSSNSLQHFTDATWADDLETHLSQSRSICFWKECPVAWNSKKQRNITLSSTKAEMNALADGVQENH</sequence>
<protein>
    <recommendedName>
        <fullName evidence="3">Reverse transcriptase Ty1/copia-type domain-containing protein</fullName>
    </recommendedName>
</protein>
<gene>
    <name evidence="1" type="ORF">VP01_4165g4</name>
</gene>
<dbReference type="Proteomes" id="UP000037035">
    <property type="component" value="Unassembled WGS sequence"/>
</dbReference>
<dbReference type="PANTHER" id="PTHR11439">
    <property type="entry name" value="GAG-POL-RELATED RETROTRANSPOSON"/>
    <property type="match status" value="1"/>
</dbReference>
<dbReference type="EMBL" id="LAVV01009241">
    <property type="protein sequence ID" value="KNZ50942.1"/>
    <property type="molecule type" value="Genomic_DNA"/>
</dbReference>
<dbReference type="PANTHER" id="PTHR11439:SF483">
    <property type="entry name" value="PEPTIDE SYNTHASE GLIP-LIKE, PUTATIVE (AFU_ORTHOLOGUE AFUA_3G12920)-RELATED"/>
    <property type="match status" value="1"/>
</dbReference>
<accession>A0A0L6URT7</accession>
<evidence type="ECO:0000313" key="2">
    <source>
        <dbReference type="Proteomes" id="UP000037035"/>
    </source>
</evidence>
<reference evidence="1 2" key="1">
    <citation type="submission" date="2015-08" db="EMBL/GenBank/DDBJ databases">
        <title>Next Generation Sequencing and Analysis of the Genome of Puccinia sorghi L Schw, the Causal Agent of Maize Common Rust.</title>
        <authorList>
            <person name="Rochi L."/>
            <person name="Burguener G."/>
            <person name="Darino M."/>
            <person name="Turjanski A."/>
            <person name="Kreff E."/>
            <person name="Dieguez M.J."/>
            <person name="Sacco F."/>
        </authorList>
    </citation>
    <scope>NUCLEOTIDE SEQUENCE [LARGE SCALE GENOMIC DNA]</scope>
    <source>
        <strain evidence="1 2">RO10H11247</strain>
    </source>
</reference>
<evidence type="ECO:0008006" key="3">
    <source>
        <dbReference type="Google" id="ProtNLM"/>
    </source>
</evidence>
<proteinExistence type="predicted"/>
<evidence type="ECO:0000313" key="1">
    <source>
        <dbReference type="EMBL" id="KNZ50942.1"/>
    </source>
</evidence>
<keyword evidence="2" id="KW-1185">Reference proteome</keyword>
<dbReference type="VEuPathDB" id="FungiDB:VP01_4165g4"/>
<dbReference type="AlphaFoldDB" id="A0A0L6URT7"/>